<gene>
    <name evidence="1" type="ORF">LGH70_22595</name>
</gene>
<dbReference type="Proteomes" id="UP001165297">
    <property type="component" value="Unassembled WGS sequence"/>
</dbReference>
<name>A0ABS8AK26_9BACT</name>
<dbReference type="Pfam" id="PF12686">
    <property type="entry name" value="DUF3800"/>
    <property type="match status" value="1"/>
</dbReference>
<evidence type="ECO:0000313" key="2">
    <source>
        <dbReference type="Proteomes" id="UP001165297"/>
    </source>
</evidence>
<dbReference type="EMBL" id="JAJADQ010000016">
    <property type="protein sequence ID" value="MCB2380399.1"/>
    <property type="molecule type" value="Genomic_DNA"/>
</dbReference>
<protein>
    <submittedName>
        <fullName evidence="1">DUF3800 domain-containing protein</fullName>
    </submittedName>
</protein>
<keyword evidence="2" id="KW-1185">Reference proteome</keyword>
<dbReference type="InterPro" id="IPR024524">
    <property type="entry name" value="DUF3800"/>
</dbReference>
<evidence type="ECO:0000313" key="1">
    <source>
        <dbReference type="EMBL" id="MCB2380399.1"/>
    </source>
</evidence>
<accession>A0ABS8AK26</accession>
<reference evidence="1" key="1">
    <citation type="submission" date="2021-10" db="EMBL/GenBank/DDBJ databases">
        <authorList>
            <person name="Dean J.D."/>
            <person name="Kim M.K."/>
            <person name="Newey C.N."/>
            <person name="Stoker T.S."/>
            <person name="Thompson D.W."/>
            <person name="Grose J.H."/>
        </authorList>
    </citation>
    <scope>NUCLEOTIDE SEQUENCE</scope>
    <source>
        <strain evidence="1">BT635</strain>
    </source>
</reference>
<organism evidence="1 2">
    <name type="scientific">Hymenobacter nitidus</name>
    <dbReference type="NCBI Taxonomy" id="2880929"/>
    <lineage>
        <taxon>Bacteria</taxon>
        <taxon>Pseudomonadati</taxon>
        <taxon>Bacteroidota</taxon>
        <taxon>Cytophagia</taxon>
        <taxon>Cytophagales</taxon>
        <taxon>Hymenobacteraceae</taxon>
        <taxon>Hymenobacter</taxon>
    </lineage>
</organism>
<dbReference type="RefSeq" id="WP_226190281.1">
    <property type="nucleotide sequence ID" value="NZ_JAJADQ010000016.1"/>
</dbReference>
<sequence>MKTNIYCDEAGYTGDDLQEANQPYFTYAGVALEHQEATDIIGEIRQRVRTQAPELKGKQLYNHSGALGAIEHLVKRLAGRGAYVVHNKAFALGAKFFEYALEPALAANNRFFYQSKFHLFIANLMHLFLSSGDTDAETLLNHFMKRMRRVSDDAEDLFPHSLQLSDNPQSILTDITRLLRSPEVQAANREELDSISDEEGRIRWILDLSVTSATSVLRHLSATYGELLVTLDDSKPLVASAPILDALGSGPLVAVPVEWADGLPFNFQLAAPIRFANSNLEPGLQVADMLASVVNLAMRDRSTARAQQILELVLPLACKGSIIPATEYIDLTTEEARFNINILAHLVARAEAGVPLLG</sequence>
<comment type="caution">
    <text evidence="1">The sequence shown here is derived from an EMBL/GenBank/DDBJ whole genome shotgun (WGS) entry which is preliminary data.</text>
</comment>
<proteinExistence type="predicted"/>